<keyword evidence="3" id="KW-0547">Nucleotide-binding</keyword>
<dbReference type="Proteomes" id="UP000608662">
    <property type="component" value="Unassembled WGS sequence"/>
</dbReference>
<dbReference type="Pfam" id="PF00005">
    <property type="entry name" value="ABC_tran"/>
    <property type="match status" value="1"/>
</dbReference>
<dbReference type="InterPro" id="IPR027417">
    <property type="entry name" value="P-loop_NTPase"/>
</dbReference>
<dbReference type="InterPro" id="IPR003439">
    <property type="entry name" value="ABC_transporter-like_ATP-bd"/>
</dbReference>
<reference evidence="6" key="1">
    <citation type="submission" date="2019-12" db="EMBL/GenBank/DDBJ databases">
        <title>Whole-genome sequence of Halomicrobium mukohataei pws1.</title>
        <authorList>
            <person name="Verma D.K."/>
            <person name="Gopal K."/>
            <person name="Prasad E.S."/>
        </authorList>
    </citation>
    <scope>NUCLEOTIDE SEQUENCE</scope>
    <source>
        <strain evidence="6">Pws1</strain>
    </source>
</reference>
<dbReference type="SMART" id="SM00382">
    <property type="entry name" value="AAA"/>
    <property type="match status" value="1"/>
</dbReference>
<evidence type="ECO:0000313" key="6">
    <source>
        <dbReference type="EMBL" id="NLV08635.1"/>
    </source>
</evidence>
<dbReference type="GO" id="GO:0016887">
    <property type="term" value="F:ATP hydrolysis activity"/>
    <property type="evidence" value="ECO:0007669"/>
    <property type="project" value="InterPro"/>
</dbReference>
<dbReference type="InterPro" id="IPR003593">
    <property type="entry name" value="AAA+_ATPase"/>
</dbReference>
<dbReference type="AlphaFoldDB" id="A0A847U5Q4"/>
<dbReference type="PROSITE" id="PS50893">
    <property type="entry name" value="ABC_TRANSPORTER_2"/>
    <property type="match status" value="1"/>
</dbReference>
<sequence>MTDDVALTATDLRRSYGDVTALDGVSIDVPTDSVTALIGPNGSGKTTLLEVLLGIERPDAGTVDYAESDAGRRVGYLPQRPTFRPDDTVRETIAFYAALVEDDPDRLLERVGLDTVPDRRVSALSGGMTRLLGIAQALAGDPPILALDEPASGLDPAVSDRIFRVVDSLAADGRAVLLTSHALSLVERTADHVVVVEAGGVATRGSPAALCERTGGPLHETFVDLLSEPTAAVGGGGES</sequence>
<dbReference type="PANTHER" id="PTHR43335:SF2">
    <property type="entry name" value="ABC TRANSPORTER, ATP-BINDING PROTEIN"/>
    <property type="match status" value="1"/>
</dbReference>
<comment type="similarity">
    <text evidence="1">Belongs to the ABC transporter superfamily.</text>
</comment>
<dbReference type="CDD" id="cd03230">
    <property type="entry name" value="ABC_DR_subfamily_A"/>
    <property type="match status" value="1"/>
</dbReference>
<proteinExistence type="inferred from homology"/>
<dbReference type="SUPFAM" id="SSF52540">
    <property type="entry name" value="P-loop containing nucleoside triphosphate hydrolases"/>
    <property type="match status" value="1"/>
</dbReference>
<evidence type="ECO:0000256" key="3">
    <source>
        <dbReference type="ARBA" id="ARBA00022741"/>
    </source>
</evidence>
<dbReference type="RefSeq" id="WP_170092626.1">
    <property type="nucleotide sequence ID" value="NZ_WOYG01000001.1"/>
</dbReference>
<evidence type="ECO:0000313" key="7">
    <source>
        <dbReference type="Proteomes" id="UP000608662"/>
    </source>
</evidence>
<gene>
    <name evidence="6" type="ORF">GOC74_01610</name>
</gene>
<comment type="caution">
    <text evidence="6">The sequence shown here is derived from an EMBL/GenBank/DDBJ whole genome shotgun (WGS) entry which is preliminary data.</text>
</comment>
<dbReference type="GO" id="GO:0005524">
    <property type="term" value="F:ATP binding"/>
    <property type="evidence" value="ECO:0007669"/>
    <property type="project" value="UniProtKB-KW"/>
</dbReference>
<dbReference type="PANTHER" id="PTHR43335">
    <property type="entry name" value="ABC TRANSPORTER, ATP-BINDING PROTEIN"/>
    <property type="match status" value="1"/>
</dbReference>
<keyword evidence="2" id="KW-0813">Transport</keyword>
<evidence type="ECO:0000256" key="1">
    <source>
        <dbReference type="ARBA" id="ARBA00005417"/>
    </source>
</evidence>
<keyword evidence="4 6" id="KW-0067">ATP-binding</keyword>
<evidence type="ECO:0000256" key="2">
    <source>
        <dbReference type="ARBA" id="ARBA00022448"/>
    </source>
</evidence>
<protein>
    <submittedName>
        <fullName evidence="6">ATP-binding cassette domain-containing protein</fullName>
    </submittedName>
</protein>
<dbReference type="EMBL" id="WOYG01000001">
    <property type="protein sequence ID" value="NLV08635.1"/>
    <property type="molecule type" value="Genomic_DNA"/>
</dbReference>
<accession>A0A847U5Q4</accession>
<evidence type="ECO:0000259" key="5">
    <source>
        <dbReference type="PROSITE" id="PS50893"/>
    </source>
</evidence>
<dbReference type="Gene3D" id="3.40.50.300">
    <property type="entry name" value="P-loop containing nucleotide triphosphate hydrolases"/>
    <property type="match status" value="1"/>
</dbReference>
<dbReference type="GeneID" id="94360293"/>
<organism evidence="6 7">
    <name type="scientific">Halomicrobium mukohataei</name>
    <dbReference type="NCBI Taxonomy" id="57705"/>
    <lineage>
        <taxon>Archaea</taxon>
        <taxon>Methanobacteriati</taxon>
        <taxon>Methanobacteriota</taxon>
        <taxon>Stenosarchaea group</taxon>
        <taxon>Halobacteria</taxon>
        <taxon>Halobacteriales</taxon>
        <taxon>Haloarculaceae</taxon>
        <taxon>Halomicrobium</taxon>
    </lineage>
</organism>
<name>A0A847U5Q4_9EURY</name>
<evidence type="ECO:0000256" key="4">
    <source>
        <dbReference type="ARBA" id="ARBA00022840"/>
    </source>
</evidence>
<feature type="domain" description="ABC transporter" evidence="5">
    <location>
        <begin position="7"/>
        <end position="223"/>
    </location>
</feature>